<reference evidence="1 2" key="1">
    <citation type="submission" date="2018-10" db="EMBL/GenBank/DDBJ databases">
        <title>A high-quality apple genome assembly.</title>
        <authorList>
            <person name="Hu J."/>
        </authorList>
    </citation>
    <scope>NUCLEOTIDE SEQUENCE [LARGE SCALE GENOMIC DNA]</scope>
    <source>
        <strain evidence="2">cv. HFTH1</strain>
        <tissue evidence="1">Young leaf</tissue>
    </source>
</reference>
<evidence type="ECO:0000313" key="1">
    <source>
        <dbReference type="EMBL" id="RXH94183.1"/>
    </source>
</evidence>
<comment type="caution">
    <text evidence="1">The sequence shown here is derived from an EMBL/GenBank/DDBJ whole genome shotgun (WGS) entry which is preliminary data.</text>
</comment>
<name>A0A498JK64_MALDO</name>
<dbReference type="AlphaFoldDB" id="A0A498JK64"/>
<sequence>MENQGSSICFHKFLDLSRAPDPSLRMKTSKSFVHKVVLLKWYSENFVKGQWDKEDCISDWQKYNASHLYNQLKKGARKLYKRLRKKECIKIQLSDPKDLKIEG</sequence>
<dbReference type="EMBL" id="RDQH01000333">
    <property type="protein sequence ID" value="RXH94183.1"/>
    <property type="molecule type" value="Genomic_DNA"/>
</dbReference>
<proteinExistence type="predicted"/>
<keyword evidence="2" id="KW-1185">Reference proteome</keyword>
<accession>A0A498JK64</accession>
<protein>
    <submittedName>
        <fullName evidence="1">Uncharacterized protein</fullName>
    </submittedName>
</protein>
<evidence type="ECO:0000313" key="2">
    <source>
        <dbReference type="Proteomes" id="UP000290289"/>
    </source>
</evidence>
<gene>
    <name evidence="1" type="ORF">DVH24_023867</name>
</gene>
<dbReference type="Proteomes" id="UP000290289">
    <property type="component" value="Chromosome 7"/>
</dbReference>
<organism evidence="1 2">
    <name type="scientific">Malus domestica</name>
    <name type="common">Apple</name>
    <name type="synonym">Pyrus malus</name>
    <dbReference type="NCBI Taxonomy" id="3750"/>
    <lineage>
        <taxon>Eukaryota</taxon>
        <taxon>Viridiplantae</taxon>
        <taxon>Streptophyta</taxon>
        <taxon>Embryophyta</taxon>
        <taxon>Tracheophyta</taxon>
        <taxon>Spermatophyta</taxon>
        <taxon>Magnoliopsida</taxon>
        <taxon>eudicotyledons</taxon>
        <taxon>Gunneridae</taxon>
        <taxon>Pentapetalae</taxon>
        <taxon>rosids</taxon>
        <taxon>fabids</taxon>
        <taxon>Rosales</taxon>
        <taxon>Rosaceae</taxon>
        <taxon>Amygdaloideae</taxon>
        <taxon>Maleae</taxon>
        <taxon>Malus</taxon>
    </lineage>
</organism>